<dbReference type="AlphaFoldDB" id="A0A521BRB2"/>
<sequence>MTTASASALALAPVSTTVRPPVRAGAPSPAALVAIEVRKSLSTRSGRSLAVASMLLAPAATAIVAGASDESLGSVVGPLGVMGMLTGLVLLSLGVLSTAGEWTHRTVQTTYLLVPRRGRVLAAKTVAVALIGAVAAAVAVALTAAVLAGMVDGASWDGAGRAVGVFVAAGAVFAVTGAGVGAALANTPAALTSLYLVILGVLPVVRTFKPEVGSKLDPAEAVLALSQGQAQTQSVLVLTGWVVVALVAGAVVTRRRAVA</sequence>
<keyword evidence="3" id="KW-1185">Reference proteome</keyword>
<evidence type="ECO:0000256" key="1">
    <source>
        <dbReference type="SAM" id="Phobius"/>
    </source>
</evidence>
<keyword evidence="1" id="KW-1133">Transmembrane helix</keyword>
<feature type="transmembrane region" description="Helical" evidence="1">
    <location>
        <begin position="162"/>
        <end position="184"/>
    </location>
</feature>
<evidence type="ECO:0008006" key="4">
    <source>
        <dbReference type="Google" id="ProtNLM"/>
    </source>
</evidence>
<dbReference type="EMBL" id="FXTJ01000001">
    <property type="protein sequence ID" value="SMO49712.1"/>
    <property type="molecule type" value="Genomic_DNA"/>
</dbReference>
<organism evidence="2 3">
    <name type="scientific">Geodermatophilus aquaeductus</name>
    <dbReference type="NCBI Taxonomy" id="1564161"/>
    <lineage>
        <taxon>Bacteria</taxon>
        <taxon>Bacillati</taxon>
        <taxon>Actinomycetota</taxon>
        <taxon>Actinomycetes</taxon>
        <taxon>Geodermatophilales</taxon>
        <taxon>Geodermatophilaceae</taxon>
        <taxon>Geodermatophilus</taxon>
    </lineage>
</organism>
<protein>
    <recommendedName>
        <fullName evidence="4">ABC-2 type transport system permease protein</fullName>
    </recommendedName>
</protein>
<keyword evidence="1" id="KW-0472">Membrane</keyword>
<dbReference type="Proteomes" id="UP000317484">
    <property type="component" value="Unassembled WGS sequence"/>
</dbReference>
<gene>
    <name evidence="2" type="ORF">SAMN06273567_101969</name>
</gene>
<evidence type="ECO:0000313" key="2">
    <source>
        <dbReference type="EMBL" id="SMO49712.1"/>
    </source>
</evidence>
<feature type="transmembrane region" description="Helical" evidence="1">
    <location>
        <begin position="79"/>
        <end position="100"/>
    </location>
</feature>
<accession>A0A521BRB2</accession>
<feature type="transmembrane region" description="Helical" evidence="1">
    <location>
        <begin position="121"/>
        <end position="150"/>
    </location>
</feature>
<feature type="transmembrane region" description="Helical" evidence="1">
    <location>
        <begin position="235"/>
        <end position="253"/>
    </location>
</feature>
<keyword evidence="1" id="KW-0812">Transmembrane</keyword>
<dbReference type="RefSeq" id="WP_142457125.1">
    <property type="nucleotide sequence ID" value="NZ_FXTJ01000001.1"/>
</dbReference>
<feature type="transmembrane region" description="Helical" evidence="1">
    <location>
        <begin position="191"/>
        <end position="208"/>
    </location>
</feature>
<proteinExistence type="predicted"/>
<feature type="transmembrane region" description="Helical" evidence="1">
    <location>
        <begin position="48"/>
        <end position="67"/>
    </location>
</feature>
<name>A0A521BRB2_9ACTN</name>
<evidence type="ECO:0000313" key="3">
    <source>
        <dbReference type="Proteomes" id="UP000317484"/>
    </source>
</evidence>
<reference evidence="2 3" key="1">
    <citation type="submission" date="2017-05" db="EMBL/GenBank/DDBJ databases">
        <authorList>
            <person name="Varghese N."/>
            <person name="Submissions S."/>
        </authorList>
    </citation>
    <scope>NUCLEOTIDE SEQUENCE [LARGE SCALE GENOMIC DNA]</scope>
    <source>
        <strain evidence="2 3">DSM 46834</strain>
    </source>
</reference>